<feature type="region of interest" description="Disordered" evidence="6">
    <location>
        <begin position="31"/>
        <end position="59"/>
    </location>
</feature>
<name>A0A8W8MMG3_MAGGI</name>
<sequence>MEVTKRRRRKNRKTKQFLVFNEEDRAEYLTGFRKRKKQRQQHAKDEREKKLKEDRKALKQQRKDLLLKSQRFTGRKKKVAALDDIDEVETSVMDLPSHTVTVSDISEIDLAGHGGLRLGVNKIDDDEESGENNKENPSDEHLKKSLKKLKKRQGAIDSRMNPSKKTRFQKTHPKQYDKKSLKKRKEKISHNRKPKKKIKARN</sequence>
<feature type="compositionally biased region" description="Basic residues" evidence="6">
    <location>
        <begin position="162"/>
        <end position="173"/>
    </location>
</feature>
<feature type="compositionally biased region" description="Basic and acidic residues" evidence="6">
    <location>
        <begin position="42"/>
        <end position="59"/>
    </location>
</feature>
<evidence type="ECO:0000256" key="3">
    <source>
        <dbReference type="ARBA" id="ARBA00015520"/>
    </source>
</evidence>
<dbReference type="OrthoDB" id="551633at2759"/>
<keyword evidence="4" id="KW-0175">Coiled coil</keyword>
<feature type="compositionally biased region" description="Basic residues" evidence="6">
    <location>
        <begin position="180"/>
        <end position="202"/>
    </location>
</feature>
<feature type="compositionally biased region" description="Basic and acidic residues" evidence="6">
    <location>
        <begin position="131"/>
        <end position="143"/>
    </location>
</feature>
<keyword evidence="5" id="KW-0539">Nucleus</keyword>
<keyword evidence="8" id="KW-1185">Reference proteome</keyword>
<dbReference type="GO" id="GO:0019843">
    <property type="term" value="F:rRNA binding"/>
    <property type="evidence" value="ECO:0007669"/>
    <property type="project" value="TreeGrafter"/>
</dbReference>
<comment type="subcellular location">
    <subcellularLocation>
        <location evidence="1">Nucleus</location>
        <location evidence="1">Nucleolus</location>
    </subcellularLocation>
</comment>
<evidence type="ECO:0000256" key="2">
    <source>
        <dbReference type="ARBA" id="ARBA00007175"/>
    </source>
</evidence>
<reference evidence="7" key="1">
    <citation type="submission" date="2022-08" db="UniProtKB">
        <authorList>
            <consortium name="EnsemblMetazoa"/>
        </authorList>
    </citation>
    <scope>IDENTIFICATION</scope>
    <source>
        <strain evidence="7">05x7-T-G4-1.051#20</strain>
    </source>
</reference>
<dbReference type="PANTHER" id="PTHR14577:SF0">
    <property type="entry name" value="NUCLEOLAR PROTEIN 12"/>
    <property type="match status" value="1"/>
</dbReference>
<proteinExistence type="inferred from homology"/>
<organism evidence="7 8">
    <name type="scientific">Magallana gigas</name>
    <name type="common">Pacific oyster</name>
    <name type="synonym">Crassostrea gigas</name>
    <dbReference type="NCBI Taxonomy" id="29159"/>
    <lineage>
        <taxon>Eukaryota</taxon>
        <taxon>Metazoa</taxon>
        <taxon>Spiralia</taxon>
        <taxon>Lophotrochozoa</taxon>
        <taxon>Mollusca</taxon>
        <taxon>Bivalvia</taxon>
        <taxon>Autobranchia</taxon>
        <taxon>Pteriomorphia</taxon>
        <taxon>Ostreida</taxon>
        <taxon>Ostreoidea</taxon>
        <taxon>Ostreidae</taxon>
        <taxon>Magallana</taxon>
    </lineage>
</organism>
<feature type="region of interest" description="Disordered" evidence="6">
    <location>
        <begin position="121"/>
        <end position="202"/>
    </location>
</feature>
<dbReference type="PANTHER" id="PTHR14577">
    <property type="entry name" value="NUCLEOLAR PROTEIN 12"/>
    <property type="match status" value="1"/>
</dbReference>
<evidence type="ECO:0000256" key="5">
    <source>
        <dbReference type="ARBA" id="ARBA00023242"/>
    </source>
</evidence>
<dbReference type="AlphaFoldDB" id="A0A8W8MMG3"/>
<evidence type="ECO:0000256" key="4">
    <source>
        <dbReference type="ARBA" id="ARBA00023054"/>
    </source>
</evidence>
<dbReference type="EnsemblMetazoa" id="G35054.1">
    <property type="protein sequence ID" value="G35054.1:cds"/>
    <property type="gene ID" value="G35054"/>
</dbReference>
<dbReference type="InterPro" id="IPR019186">
    <property type="entry name" value="Nucleolar_protein_12"/>
</dbReference>
<evidence type="ECO:0000313" key="7">
    <source>
        <dbReference type="EnsemblMetazoa" id="G35054.1:cds"/>
    </source>
</evidence>
<accession>A0A8W8MMG3</accession>
<dbReference type="Proteomes" id="UP000005408">
    <property type="component" value="Unassembled WGS sequence"/>
</dbReference>
<dbReference type="OMA" id="GMDFDPN"/>
<evidence type="ECO:0000313" key="8">
    <source>
        <dbReference type="Proteomes" id="UP000005408"/>
    </source>
</evidence>
<feature type="compositionally biased region" description="Basic residues" evidence="6">
    <location>
        <begin position="32"/>
        <end position="41"/>
    </location>
</feature>
<comment type="similarity">
    <text evidence="2">Belongs to the RRP17 family.</text>
</comment>
<evidence type="ECO:0000256" key="6">
    <source>
        <dbReference type="SAM" id="MobiDB-lite"/>
    </source>
</evidence>
<dbReference type="Pfam" id="PF09805">
    <property type="entry name" value="Nop25"/>
    <property type="match status" value="1"/>
</dbReference>
<protein>
    <recommendedName>
        <fullName evidence="3">Nucleolar protein 12</fullName>
    </recommendedName>
</protein>
<evidence type="ECO:0000256" key="1">
    <source>
        <dbReference type="ARBA" id="ARBA00004604"/>
    </source>
</evidence>
<feature type="compositionally biased region" description="Basic residues" evidence="6">
    <location>
        <begin position="144"/>
        <end position="153"/>
    </location>
</feature>
<dbReference type="GO" id="GO:0005730">
    <property type="term" value="C:nucleolus"/>
    <property type="evidence" value="ECO:0007669"/>
    <property type="project" value="UniProtKB-SubCell"/>
</dbReference>